<dbReference type="EMBL" id="JBGMEK010000003">
    <property type="protein sequence ID" value="MFA0809823.1"/>
    <property type="molecule type" value="Genomic_DNA"/>
</dbReference>
<gene>
    <name evidence="3" type="ORF">ACCI49_02730</name>
</gene>
<keyword evidence="4" id="KW-1185">Reference proteome</keyword>
<dbReference type="PIRSF" id="PIRSF028777">
    <property type="entry name" value="UCP028777"/>
    <property type="match status" value="1"/>
</dbReference>
<keyword evidence="1" id="KW-1133">Transmembrane helix</keyword>
<sequence length="153" mass="16737">MRTLGNVLWFILGGAIMGLCWWFFALIAFISIIGIPWGRACFVMGKFSFLPFGREAISRKELTLNEDIGTSGFGFVGNVIWFLFAGIWLAIGHLLHAIACFVTIIGIPFGIQHLKLAGISLSPIGKTIVYKEVAQAARMKNASTIVSQMRGNA</sequence>
<dbReference type="NCBIfam" id="NF008742">
    <property type="entry name" value="PRK11770.1-4"/>
    <property type="match status" value="1"/>
</dbReference>
<reference evidence="3 4" key="1">
    <citation type="submission" date="2024-08" db="EMBL/GenBank/DDBJ databases">
        <authorList>
            <person name="Ishaq N."/>
        </authorList>
    </citation>
    <scope>NUCLEOTIDE SEQUENCE [LARGE SCALE GENOMIC DNA]</scope>
    <source>
        <strain evidence="3 4">DSM 18651</strain>
    </source>
</reference>
<dbReference type="InterPro" id="IPR052937">
    <property type="entry name" value="Inner_membrane_protein"/>
</dbReference>
<feature type="domain" description="Inner membrane component" evidence="2">
    <location>
        <begin position="4"/>
        <end position="54"/>
    </location>
</feature>
<evidence type="ECO:0000259" key="2">
    <source>
        <dbReference type="Pfam" id="PF03733"/>
    </source>
</evidence>
<keyword evidence="1" id="KW-0472">Membrane</keyword>
<dbReference type="NCBIfam" id="NF008741">
    <property type="entry name" value="PRK11770.1-3"/>
    <property type="match status" value="1"/>
</dbReference>
<accession>A0ABV4NWE7</accession>
<evidence type="ECO:0000313" key="4">
    <source>
        <dbReference type="Proteomes" id="UP001569428"/>
    </source>
</evidence>
<dbReference type="Pfam" id="PF03733">
    <property type="entry name" value="YccF"/>
    <property type="match status" value="2"/>
</dbReference>
<dbReference type="PANTHER" id="PTHR42903:SF1">
    <property type="entry name" value="INNER MEMBRANE PROTEIN YCCF"/>
    <property type="match status" value="1"/>
</dbReference>
<keyword evidence="1" id="KW-0997">Cell inner membrane</keyword>
<feature type="transmembrane region" description="Helical" evidence="1">
    <location>
        <begin position="79"/>
        <end position="107"/>
    </location>
</feature>
<dbReference type="InterPro" id="IPR031308">
    <property type="entry name" value="UCP028777"/>
</dbReference>
<evidence type="ECO:0000313" key="3">
    <source>
        <dbReference type="EMBL" id="MFA0809823.1"/>
    </source>
</evidence>
<dbReference type="InterPro" id="IPR005185">
    <property type="entry name" value="YccF"/>
</dbReference>
<dbReference type="PANTHER" id="PTHR42903">
    <property type="entry name" value="INNER MEMBRANE PROTEIN YCCF"/>
    <property type="match status" value="1"/>
</dbReference>
<name>A0ABV4NWE7_9GAMM</name>
<dbReference type="NCBIfam" id="NF008740">
    <property type="entry name" value="PRK11770.1-2"/>
    <property type="match status" value="1"/>
</dbReference>
<keyword evidence="1" id="KW-0812">Transmembrane</keyword>
<proteinExistence type="predicted"/>
<dbReference type="RefSeq" id="WP_371837439.1">
    <property type="nucleotide sequence ID" value="NZ_JBGMEK010000003.1"/>
</dbReference>
<evidence type="ECO:0000256" key="1">
    <source>
        <dbReference type="PIRNR" id="PIRNR028777"/>
    </source>
</evidence>
<organism evidence="3 4">
    <name type="scientific">Microbulbifer epialgicus</name>
    <dbReference type="NCBI Taxonomy" id="393907"/>
    <lineage>
        <taxon>Bacteria</taxon>
        <taxon>Pseudomonadati</taxon>
        <taxon>Pseudomonadota</taxon>
        <taxon>Gammaproteobacteria</taxon>
        <taxon>Cellvibrionales</taxon>
        <taxon>Microbulbiferaceae</taxon>
        <taxon>Microbulbifer</taxon>
    </lineage>
</organism>
<protein>
    <recommendedName>
        <fullName evidence="1">Inner membrane protein YccF</fullName>
    </recommendedName>
</protein>
<feature type="domain" description="Inner membrane component" evidence="2">
    <location>
        <begin position="76"/>
        <end position="126"/>
    </location>
</feature>
<dbReference type="Proteomes" id="UP001569428">
    <property type="component" value="Unassembled WGS sequence"/>
</dbReference>
<comment type="caution">
    <text evidence="3">The sequence shown here is derived from an EMBL/GenBank/DDBJ whole genome shotgun (WGS) entry which is preliminary data.</text>
</comment>
<comment type="subcellular location">
    <subcellularLocation>
        <location evidence="1">Cell inner membrane</location>
        <topology evidence="1">Multi-pass membrane protein</topology>
    </subcellularLocation>
</comment>
<keyword evidence="1" id="KW-1003">Cell membrane</keyword>
<feature type="transmembrane region" description="Helical" evidence="1">
    <location>
        <begin position="7"/>
        <end position="37"/>
    </location>
</feature>